<organism evidence="1 2">
    <name type="scientific">Mycobacterium shottsii</name>
    <dbReference type="NCBI Taxonomy" id="133549"/>
    <lineage>
        <taxon>Bacteria</taxon>
        <taxon>Bacillati</taxon>
        <taxon>Actinomycetota</taxon>
        <taxon>Actinomycetes</taxon>
        <taxon>Mycobacteriales</taxon>
        <taxon>Mycobacteriaceae</taxon>
        <taxon>Mycobacterium</taxon>
        <taxon>Mycobacterium ulcerans group</taxon>
    </lineage>
</organism>
<dbReference type="RefSeq" id="WP_220075331.1">
    <property type="nucleotide sequence ID" value="NZ_CP014860.2"/>
</dbReference>
<gene>
    <name evidence="1" type="ORF">MSHO_45080</name>
</gene>
<proteinExistence type="predicted"/>
<dbReference type="Proteomes" id="UP000467164">
    <property type="component" value="Chromosome"/>
</dbReference>
<keyword evidence="2" id="KW-1185">Reference proteome</keyword>
<dbReference type="AlphaFoldDB" id="A0A7I7LIH5"/>
<dbReference type="EMBL" id="AP022572">
    <property type="protein sequence ID" value="BBX59163.1"/>
    <property type="molecule type" value="Genomic_DNA"/>
</dbReference>
<evidence type="ECO:0000313" key="2">
    <source>
        <dbReference type="Proteomes" id="UP000467164"/>
    </source>
</evidence>
<name>A0A7I7LIH5_9MYCO</name>
<evidence type="ECO:0000313" key="1">
    <source>
        <dbReference type="EMBL" id="BBX59163.1"/>
    </source>
</evidence>
<sequence length="46" mass="5183">MKIQHECIAALGGVQTLIEIDTCHMLMVGEPERLANILVERCRLYA</sequence>
<protein>
    <submittedName>
        <fullName evidence="1">Uncharacterized protein</fullName>
    </submittedName>
</protein>
<reference evidence="1 2" key="1">
    <citation type="journal article" date="2019" name="Emerg. Microbes Infect.">
        <title>Comprehensive subspecies identification of 175 nontuberculous mycobacteria species based on 7547 genomic profiles.</title>
        <authorList>
            <person name="Matsumoto Y."/>
            <person name="Kinjo T."/>
            <person name="Motooka D."/>
            <person name="Nabeya D."/>
            <person name="Jung N."/>
            <person name="Uechi K."/>
            <person name="Horii T."/>
            <person name="Iida T."/>
            <person name="Fujita J."/>
            <person name="Nakamura S."/>
        </authorList>
    </citation>
    <scope>NUCLEOTIDE SEQUENCE [LARGE SCALE GENOMIC DNA]</scope>
    <source>
        <strain evidence="1 2">JCM 12657</strain>
    </source>
</reference>
<dbReference type="KEGG" id="msho:MSHO_45080"/>
<accession>A0A7I7LIH5</accession>